<organism evidence="2 3">
    <name type="scientific">Herbidospora solisilvae</name>
    <dbReference type="NCBI Taxonomy" id="2696284"/>
    <lineage>
        <taxon>Bacteria</taxon>
        <taxon>Bacillati</taxon>
        <taxon>Actinomycetota</taxon>
        <taxon>Actinomycetes</taxon>
        <taxon>Streptosporangiales</taxon>
        <taxon>Streptosporangiaceae</taxon>
        <taxon>Herbidospora</taxon>
    </lineage>
</organism>
<dbReference type="PROSITE" id="PS51257">
    <property type="entry name" value="PROKAR_LIPOPROTEIN"/>
    <property type="match status" value="1"/>
</dbReference>
<evidence type="ECO:0000256" key="1">
    <source>
        <dbReference type="SAM" id="SignalP"/>
    </source>
</evidence>
<gene>
    <name evidence="2" type="ORF">GT755_05490</name>
</gene>
<evidence type="ECO:0008006" key="4">
    <source>
        <dbReference type="Google" id="ProtNLM"/>
    </source>
</evidence>
<keyword evidence="1" id="KW-0732">Signal</keyword>
<sequence>MRVGLMMRAVPVLAPVLVMVLAGCSGADGVARPGTVRAEISSAIYAPIEQQRVDAAPLTEQEVFPAAALGVMKRESVTLTADCGAAVAADVDGCTQVVRGLFRGPELVGQVAVFNLGDVAQADALVHRFREELFLTPLASERAGTAMVRAMGHFVAVSWVSAEGDAKPDLAEPLAALDQASRFVQARILAL</sequence>
<accession>A0A7C9J1P5</accession>
<name>A0A7C9J1P5_9ACTN</name>
<evidence type="ECO:0000313" key="3">
    <source>
        <dbReference type="Proteomes" id="UP000479526"/>
    </source>
</evidence>
<dbReference type="AlphaFoldDB" id="A0A7C9J1P5"/>
<feature type="signal peptide" evidence="1">
    <location>
        <begin position="1"/>
        <end position="27"/>
    </location>
</feature>
<feature type="chain" id="PRO_5028975223" description="Sensor domain-containing protein" evidence="1">
    <location>
        <begin position="28"/>
        <end position="191"/>
    </location>
</feature>
<protein>
    <recommendedName>
        <fullName evidence="4">Sensor domain-containing protein</fullName>
    </recommendedName>
</protein>
<dbReference type="EMBL" id="WXEW01000001">
    <property type="protein sequence ID" value="NAS21140.1"/>
    <property type="molecule type" value="Genomic_DNA"/>
</dbReference>
<proteinExistence type="predicted"/>
<dbReference type="RefSeq" id="WP_161478551.1">
    <property type="nucleotide sequence ID" value="NZ_WXEW01000001.1"/>
</dbReference>
<evidence type="ECO:0000313" key="2">
    <source>
        <dbReference type="EMBL" id="NAS21140.1"/>
    </source>
</evidence>
<comment type="caution">
    <text evidence="2">The sequence shown here is derived from an EMBL/GenBank/DDBJ whole genome shotgun (WGS) entry which is preliminary data.</text>
</comment>
<keyword evidence="3" id="KW-1185">Reference proteome</keyword>
<dbReference type="Proteomes" id="UP000479526">
    <property type="component" value="Unassembled WGS sequence"/>
</dbReference>
<reference evidence="2 3" key="1">
    <citation type="submission" date="2020-01" db="EMBL/GenBank/DDBJ databases">
        <title>Herbidospora sp. NEAU-GS84 nov., a novel actinomycete isolated from soil.</title>
        <authorList>
            <person name="Han L."/>
        </authorList>
    </citation>
    <scope>NUCLEOTIDE SEQUENCE [LARGE SCALE GENOMIC DNA]</scope>
    <source>
        <strain evidence="2 3">NEAU-GS84</strain>
    </source>
</reference>